<organism evidence="2 3">
    <name type="scientific">Frankliniella fusca</name>
    <dbReference type="NCBI Taxonomy" id="407009"/>
    <lineage>
        <taxon>Eukaryota</taxon>
        <taxon>Metazoa</taxon>
        <taxon>Ecdysozoa</taxon>
        <taxon>Arthropoda</taxon>
        <taxon>Hexapoda</taxon>
        <taxon>Insecta</taxon>
        <taxon>Pterygota</taxon>
        <taxon>Neoptera</taxon>
        <taxon>Paraneoptera</taxon>
        <taxon>Thysanoptera</taxon>
        <taxon>Terebrantia</taxon>
        <taxon>Thripoidea</taxon>
        <taxon>Thripidae</taxon>
        <taxon>Frankliniella</taxon>
    </lineage>
</organism>
<dbReference type="EMBL" id="JAHWGI010001223">
    <property type="protein sequence ID" value="KAK3925238.1"/>
    <property type="molecule type" value="Genomic_DNA"/>
</dbReference>
<reference evidence="2" key="2">
    <citation type="journal article" date="2023" name="BMC Genomics">
        <title>Pest status, molecular evolution, and epigenetic factors derived from the genome assembly of Frankliniella fusca, a thysanopteran phytovirus vector.</title>
        <authorList>
            <person name="Catto M.A."/>
            <person name="Labadie P.E."/>
            <person name="Jacobson A.L."/>
            <person name="Kennedy G.G."/>
            <person name="Srinivasan R."/>
            <person name="Hunt B.G."/>
        </authorList>
    </citation>
    <scope>NUCLEOTIDE SEQUENCE</scope>
    <source>
        <strain evidence="2">PL_HMW_Pooled</strain>
    </source>
</reference>
<feature type="compositionally biased region" description="Polar residues" evidence="1">
    <location>
        <begin position="101"/>
        <end position="110"/>
    </location>
</feature>
<proteinExistence type="predicted"/>
<evidence type="ECO:0000313" key="2">
    <source>
        <dbReference type="EMBL" id="KAK3925238.1"/>
    </source>
</evidence>
<accession>A0AAE1HQ25</accession>
<feature type="region of interest" description="Disordered" evidence="1">
    <location>
        <begin position="245"/>
        <end position="264"/>
    </location>
</feature>
<reference evidence="2" key="1">
    <citation type="submission" date="2021-07" db="EMBL/GenBank/DDBJ databases">
        <authorList>
            <person name="Catto M.A."/>
            <person name="Jacobson A."/>
            <person name="Kennedy G."/>
            <person name="Labadie P."/>
            <person name="Hunt B.G."/>
            <person name="Srinivasan R."/>
        </authorList>
    </citation>
    <scope>NUCLEOTIDE SEQUENCE</scope>
    <source>
        <strain evidence="2">PL_HMW_Pooled</strain>
        <tissue evidence="2">Head</tissue>
    </source>
</reference>
<dbReference type="AlphaFoldDB" id="A0AAE1HQ25"/>
<evidence type="ECO:0000313" key="3">
    <source>
        <dbReference type="Proteomes" id="UP001219518"/>
    </source>
</evidence>
<dbReference type="Proteomes" id="UP001219518">
    <property type="component" value="Unassembled WGS sequence"/>
</dbReference>
<keyword evidence="3" id="KW-1185">Reference proteome</keyword>
<sequence>MFLCPGHFTSDQFFSPIERKSLKRFAVPTVFDVQPLSETQMNIYKTHCDNTCTETSCGYSEHGIDLEPLGKHKLSDEEEDADEVASKVFVLDAENWEDEIPTTTPVGTNEDSGEPVPEILDSPDDTSPSPPLTEVKAPRIGRTLIPNGSKLRSKTCTRARVSANRLLQMSGVQKPKSAISADCAKVLRTAQQYRTMAQDVVRRLKLCQRQKTSMEKLCKRKFINQVEELLISPTSRQILRGELRNFRKKPRGPPTTPAPASTPVRRLVTPASSRRGNVPLTVTPTALSFQSPGIFPISGTPKLGLNGTSMTSASRSCSSPMNVGSLEGTKKVMAAWASSSSCTPVQPLPTPEAPIDMEQLARAGKVETLTRPVIAEFLKGKCKVSNIKKQDLCAAVYSFFNIQRK</sequence>
<protein>
    <submittedName>
        <fullName evidence="2">Cell pattern formation-associated protein stuA</fullName>
    </submittedName>
</protein>
<gene>
    <name evidence="2" type="ORF">KUF71_002624</name>
</gene>
<comment type="caution">
    <text evidence="2">The sequence shown here is derived from an EMBL/GenBank/DDBJ whole genome shotgun (WGS) entry which is preliminary data.</text>
</comment>
<feature type="region of interest" description="Disordered" evidence="1">
    <location>
        <begin position="100"/>
        <end position="135"/>
    </location>
</feature>
<evidence type="ECO:0000256" key="1">
    <source>
        <dbReference type="SAM" id="MobiDB-lite"/>
    </source>
</evidence>
<name>A0AAE1HQ25_9NEOP</name>